<evidence type="ECO:0000256" key="4">
    <source>
        <dbReference type="ARBA" id="ARBA00022552"/>
    </source>
</evidence>
<evidence type="ECO:0000256" key="1">
    <source>
        <dbReference type="ARBA" id="ARBA00004604"/>
    </source>
</evidence>
<feature type="compositionally biased region" description="Basic residues" evidence="7">
    <location>
        <begin position="461"/>
        <end position="471"/>
    </location>
</feature>
<evidence type="ECO:0000256" key="3">
    <source>
        <dbReference type="ARBA" id="ARBA00022517"/>
    </source>
</evidence>
<reference evidence="8 9" key="1">
    <citation type="submission" date="2016-07" db="EMBL/GenBank/DDBJ databases">
        <title>Pervasive Adenine N6-methylation of Active Genes in Fungi.</title>
        <authorList>
            <consortium name="DOE Joint Genome Institute"/>
            <person name="Mondo S.J."/>
            <person name="Dannebaum R.O."/>
            <person name="Kuo R.C."/>
            <person name="Labutti K."/>
            <person name="Haridas S."/>
            <person name="Kuo A."/>
            <person name="Salamov A."/>
            <person name="Ahrendt S.R."/>
            <person name="Lipzen A."/>
            <person name="Sullivan W."/>
            <person name="Andreopoulos W.B."/>
            <person name="Clum A."/>
            <person name="Lindquist E."/>
            <person name="Daum C."/>
            <person name="Ramamoorthy G.K."/>
            <person name="Gryganskyi A."/>
            <person name="Culley D."/>
            <person name="Magnuson J.K."/>
            <person name="James T.Y."/>
            <person name="O'Malley M.A."/>
            <person name="Stajich J.E."/>
            <person name="Spatafora J.W."/>
            <person name="Visel A."/>
            <person name="Grigoriev I.V."/>
        </authorList>
    </citation>
    <scope>NUCLEOTIDE SEQUENCE [LARGE SCALE GENOMIC DNA]</scope>
    <source>
        <strain evidence="8 9">62-1032</strain>
    </source>
</reference>
<dbReference type="GO" id="GO:0030490">
    <property type="term" value="P:maturation of SSU-rRNA"/>
    <property type="evidence" value="ECO:0007669"/>
    <property type="project" value="TreeGrafter"/>
</dbReference>
<dbReference type="Pfam" id="PF04147">
    <property type="entry name" value="Nop14"/>
    <property type="match status" value="2"/>
</dbReference>
<feature type="compositionally biased region" description="Basic and acidic residues" evidence="7">
    <location>
        <begin position="126"/>
        <end position="141"/>
    </location>
</feature>
<comment type="function">
    <text evidence="6">Involved in nucleolar processing of pre-18S ribosomal RNA. Has a role in the nuclear export of 40S pre-ribosomal subunit to the cytoplasm.</text>
</comment>
<evidence type="ECO:0000256" key="2">
    <source>
        <dbReference type="ARBA" id="ARBA00007466"/>
    </source>
</evidence>
<comment type="similarity">
    <text evidence="2">Belongs to the NOP14 family.</text>
</comment>
<evidence type="ECO:0000313" key="8">
    <source>
        <dbReference type="EMBL" id="ORY90887.1"/>
    </source>
</evidence>
<comment type="subcellular location">
    <subcellularLocation>
        <location evidence="1">Nucleus</location>
        <location evidence="1">Nucleolus</location>
    </subcellularLocation>
</comment>
<feature type="compositionally biased region" description="Basic and acidic residues" evidence="7">
    <location>
        <begin position="1023"/>
        <end position="1050"/>
    </location>
</feature>
<feature type="region of interest" description="Disordered" evidence="7">
    <location>
        <begin position="1021"/>
        <end position="1050"/>
    </location>
</feature>
<dbReference type="PANTHER" id="PTHR23183">
    <property type="entry name" value="NOP14"/>
    <property type="match status" value="1"/>
</dbReference>
<dbReference type="PANTHER" id="PTHR23183:SF0">
    <property type="entry name" value="NUCLEOLAR PROTEIN 14"/>
    <property type="match status" value="1"/>
</dbReference>
<evidence type="ECO:0000256" key="5">
    <source>
        <dbReference type="ARBA" id="ARBA00023242"/>
    </source>
</evidence>
<dbReference type="GO" id="GO:0032040">
    <property type="term" value="C:small-subunit processome"/>
    <property type="evidence" value="ECO:0007669"/>
    <property type="project" value="InterPro"/>
</dbReference>
<feature type="compositionally biased region" description="Low complexity" evidence="7">
    <location>
        <begin position="11"/>
        <end position="24"/>
    </location>
</feature>
<dbReference type="OrthoDB" id="441771at2759"/>
<dbReference type="FunCoup" id="A0A1Y2G1W1">
    <property type="interactions" value="632"/>
</dbReference>
<keyword evidence="5" id="KW-0539">Nucleus</keyword>
<comment type="caution">
    <text evidence="8">The sequence shown here is derived from an EMBL/GenBank/DDBJ whole genome shotgun (WGS) entry which is preliminary data.</text>
</comment>
<organism evidence="8 9">
    <name type="scientific">Leucosporidium creatinivorum</name>
    <dbReference type="NCBI Taxonomy" id="106004"/>
    <lineage>
        <taxon>Eukaryota</taxon>
        <taxon>Fungi</taxon>
        <taxon>Dikarya</taxon>
        <taxon>Basidiomycota</taxon>
        <taxon>Pucciniomycotina</taxon>
        <taxon>Microbotryomycetes</taxon>
        <taxon>Leucosporidiales</taxon>
        <taxon>Leucosporidium</taxon>
    </lineage>
</organism>
<proteinExistence type="inferred from homology"/>
<dbReference type="Proteomes" id="UP000193467">
    <property type="component" value="Unassembled WGS sequence"/>
</dbReference>
<evidence type="ECO:0000313" key="9">
    <source>
        <dbReference type="Proteomes" id="UP000193467"/>
    </source>
</evidence>
<feature type="compositionally biased region" description="Basic and acidic residues" evidence="7">
    <location>
        <begin position="347"/>
        <end position="357"/>
    </location>
</feature>
<keyword evidence="3" id="KW-0690">Ribosome biogenesis</keyword>
<feature type="region of interest" description="Disordered" evidence="7">
    <location>
        <begin position="64"/>
        <end position="583"/>
    </location>
</feature>
<sequence length="1050" mass="116566">MGGSQLTQLKSTLRSSGLSRTSNPKDPKKKSKQRKDLSATSLAHRNQKLDDIGKGFNQFDLRQEKRKFDVVTRQGKLEEGKQGAPTKSRTAGVELRKKTLLPMLQSRTHTSSFVDRRFGEASSHLTPEEKALERFTAERQSRLGGSKKSRFNLEDDEGEEGEEEEGLTHGGRKLGFGDEEELEHGGWGGLGAAVEGGASASNREPLLRRRMAEGKAEEEEEQPERKRTKAEIMEEVMVKSKTHKYERQKIRSADDETRHALDAELKDLRTLLGGTGRMPRPAEVPAEVSSSKMEVDGSDDDDEEEDGSDEDEDDDDDEEEGSDEEGSTYELNEEELEAALAAAGKPGVDRELLRKLIGDNNSSDDEEAPRQSTGPAPTFELDDSIPRPAAAVAAEKEADPYDQYVRLLALEPRAKPSDRMKTPLELAQEAAEELRKREEKRLKRQRGEEGDSDDEEEGKGKKSKKEGKKRAPQGDDLEDDYFGEEVSEGEEEEGLGKGLEGGFGGQVIEDVSEEGEEEGSDEEEEEGSDEEEEEESDEDLAAGLDDSDSEDDELKGTALESLVKPLTAEEDAPTQRTWGGKDVQPELPFTFPCPTTHAEFVKLLRSSGIKEEETATVVKRIRVLYHPGLGESNKEKLQTFHNVLLDHILHLASHPSPTTFTTINSLLPHLLTLSHAYPLAIAPYYLTKLTLMQSNFIRAVSSGPLNPTSPTWPGAAELTLLRLVGIVWSTSDLSHPVAAAALLLIGQYLAQSRLRSLADISAGLFLCTLASQYEEKSRRIVPEALNFLLNATAILLPTTSNTFTSAKSLPGSFPAPDFNQEHTKALKLKSKDSLEAVEPSKRMDFLGSVGGGAKKKEEQIQLKVDLVKMTLDLMLEQAERQVSVEAFDEMYKPAEALLSKVSTKNLPTATKAHLTSLLTSLRRMLKLSLSTRTPLAMQQHKPIPIATYIPKFDEGYNPNRRFDPDTERAEQSKIKALYKKEKKGAIRELRKDNRFLAAEEVKRKAESDAVYNKKIAKIMGSLEDERAEEKQHQRAKDKGKKQDKARSARK</sequence>
<protein>
    <submittedName>
        <fullName evidence="8">Nucleolar protein 14</fullName>
    </submittedName>
</protein>
<feature type="compositionally biased region" description="Basic and acidic residues" evidence="7">
    <location>
        <begin position="412"/>
        <end position="422"/>
    </location>
</feature>
<feature type="region of interest" description="Disordered" evidence="7">
    <location>
        <begin position="1"/>
        <end position="48"/>
    </location>
</feature>
<feature type="compositionally biased region" description="Polar residues" evidence="7">
    <location>
        <begin position="1"/>
        <end position="10"/>
    </location>
</feature>
<dbReference type="GO" id="GO:0030692">
    <property type="term" value="C:Noc4p-Nop14p complex"/>
    <property type="evidence" value="ECO:0007669"/>
    <property type="project" value="TreeGrafter"/>
</dbReference>
<feature type="compositionally biased region" description="Basic and acidic residues" evidence="7">
    <location>
        <begin position="64"/>
        <end position="81"/>
    </location>
</feature>
<feature type="compositionally biased region" description="Acidic residues" evidence="7">
    <location>
        <begin position="296"/>
        <end position="337"/>
    </location>
</feature>
<keyword evidence="9" id="KW-1185">Reference proteome</keyword>
<dbReference type="STRING" id="106004.A0A1Y2G1W1"/>
<feature type="compositionally biased region" description="Acidic residues" evidence="7">
    <location>
        <begin position="475"/>
        <end position="493"/>
    </location>
</feature>
<feature type="compositionally biased region" description="Acidic residues" evidence="7">
    <location>
        <begin position="510"/>
        <end position="553"/>
    </location>
</feature>
<dbReference type="AlphaFoldDB" id="A0A1Y2G1W1"/>
<evidence type="ECO:0000256" key="7">
    <source>
        <dbReference type="SAM" id="MobiDB-lite"/>
    </source>
</evidence>
<feature type="compositionally biased region" description="Gly residues" evidence="7">
    <location>
        <begin position="496"/>
        <end position="505"/>
    </location>
</feature>
<feature type="compositionally biased region" description="Basic and acidic residues" evidence="7">
    <location>
        <begin position="432"/>
        <end position="449"/>
    </location>
</feature>
<dbReference type="EMBL" id="MCGR01000003">
    <property type="protein sequence ID" value="ORY90887.1"/>
    <property type="molecule type" value="Genomic_DNA"/>
</dbReference>
<accession>A0A1Y2G1W1</accession>
<dbReference type="InParanoid" id="A0A1Y2G1W1"/>
<keyword evidence="4" id="KW-0698">rRNA processing</keyword>
<feature type="compositionally biased region" description="Acidic residues" evidence="7">
    <location>
        <begin position="154"/>
        <end position="165"/>
    </location>
</feature>
<feature type="compositionally biased region" description="Basic and acidic residues" evidence="7">
    <location>
        <begin position="205"/>
        <end position="215"/>
    </location>
</feature>
<dbReference type="InterPro" id="IPR007276">
    <property type="entry name" value="Nop14"/>
</dbReference>
<gene>
    <name evidence="8" type="ORF">BCR35DRAFT_274932</name>
</gene>
<feature type="compositionally biased region" description="Basic and acidic residues" evidence="7">
    <location>
        <begin position="223"/>
        <end position="269"/>
    </location>
</feature>
<evidence type="ECO:0000256" key="6">
    <source>
        <dbReference type="ARBA" id="ARBA00024695"/>
    </source>
</evidence>
<name>A0A1Y2G1W1_9BASI</name>